<dbReference type="CDD" id="cd06257">
    <property type="entry name" value="DnaJ"/>
    <property type="match status" value="1"/>
</dbReference>
<keyword evidence="3" id="KW-1185">Reference proteome</keyword>
<dbReference type="EMBL" id="JACEGQ020000002">
    <property type="protein sequence ID" value="KAH8516188.1"/>
    <property type="molecule type" value="Genomic_DNA"/>
</dbReference>
<protein>
    <recommendedName>
        <fullName evidence="1">J domain-containing protein</fullName>
    </recommendedName>
</protein>
<dbReference type="Pfam" id="PF00226">
    <property type="entry name" value="DnaJ"/>
    <property type="match status" value="1"/>
</dbReference>
<evidence type="ECO:0000313" key="3">
    <source>
        <dbReference type="Proteomes" id="UP000807159"/>
    </source>
</evidence>
<dbReference type="InterPro" id="IPR036869">
    <property type="entry name" value="J_dom_sf"/>
</dbReference>
<dbReference type="PROSITE" id="PS00636">
    <property type="entry name" value="DNAJ_1"/>
    <property type="match status" value="1"/>
</dbReference>
<organism evidence="2 3">
    <name type="scientific">Populus deltoides</name>
    <name type="common">Eastern poplar</name>
    <name type="synonym">Eastern cottonwood</name>
    <dbReference type="NCBI Taxonomy" id="3696"/>
    <lineage>
        <taxon>Eukaryota</taxon>
        <taxon>Viridiplantae</taxon>
        <taxon>Streptophyta</taxon>
        <taxon>Embryophyta</taxon>
        <taxon>Tracheophyta</taxon>
        <taxon>Spermatophyta</taxon>
        <taxon>Magnoliopsida</taxon>
        <taxon>eudicotyledons</taxon>
        <taxon>Gunneridae</taxon>
        <taxon>Pentapetalae</taxon>
        <taxon>rosids</taxon>
        <taxon>fabids</taxon>
        <taxon>Malpighiales</taxon>
        <taxon>Salicaceae</taxon>
        <taxon>Saliceae</taxon>
        <taxon>Populus</taxon>
    </lineage>
</organism>
<dbReference type="GO" id="GO:0005634">
    <property type="term" value="C:nucleus"/>
    <property type="evidence" value="ECO:0007669"/>
    <property type="project" value="TreeGrafter"/>
</dbReference>
<dbReference type="SMART" id="SM00271">
    <property type="entry name" value="DnaJ"/>
    <property type="match status" value="1"/>
</dbReference>
<name>A0A8T2ZFQ5_POPDE</name>
<dbReference type="SUPFAM" id="SSF46565">
    <property type="entry name" value="Chaperone J-domain"/>
    <property type="match status" value="1"/>
</dbReference>
<sequence length="154" mass="18171">MGHADTYMIDDTYTDTYQRTDPHAWCRGLSSRRANLKFESRKGLSRRCPVSQAPTDYYKILEVDYDATDDAIRSNYIRLALKWHPDKQKDEDSATSRFQEINEAYQVLSDPVRRREYDKKGMMHIYDYNISEYLNRYKGLILTCNGLGIRHSIL</sequence>
<dbReference type="PANTHER" id="PTHR45504:SF3">
    <property type="entry name" value="CHAPERONE DNAJ-DOMAIN SUPERFAMILY PROTEIN"/>
    <property type="match status" value="1"/>
</dbReference>
<dbReference type="InterPro" id="IPR001623">
    <property type="entry name" value="DnaJ_domain"/>
</dbReference>
<comment type="caution">
    <text evidence="2">The sequence shown here is derived from an EMBL/GenBank/DDBJ whole genome shotgun (WGS) entry which is preliminary data.</text>
</comment>
<dbReference type="InterPro" id="IPR018253">
    <property type="entry name" value="DnaJ_domain_CS"/>
</dbReference>
<dbReference type="Proteomes" id="UP000807159">
    <property type="component" value="Chromosome 2"/>
</dbReference>
<dbReference type="GO" id="GO:0005737">
    <property type="term" value="C:cytoplasm"/>
    <property type="evidence" value="ECO:0007669"/>
    <property type="project" value="TreeGrafter"/>
</dbReference>
<evidence type="ECO:0000313" key="2">
    <source>
        <dbReference type="EMBL" id="KAH8516188.1"/>
    </source>
</evidence>
<dbReference type="AlphaFoldDB" id="A0A8T2ZFQ5"/>
<dbReference type="Gene3D" id="1.10.287.110">
    <property type="entry name" value="DnaJ domain"/>
    <property type="match status" value="1"/>
</dbReference>
<dbReference type="PANTHER" id="PTHR45504">
    <property type="entry name" value="CHAPERONE DNAJ-DOMAIN SUPERFAMILY PROTEIN"/>
    <property type="match status" value="1"/>
</dbReference>
<feature type="domain" description="J" evidence="1">
    <location>
        <begin position="56"/>
        <end position="121"/>
    </location>
</feature>
<dbReference type="PRINTS" id="PR00625">
    <property type="entry name" value="JDOMAIN"/>
</dbReference>
<reference evidence="2" key="1">
    <citation type="journal article" date="2021" name="J. Hered.">
        <title>Genome Assembly of Salicaceae Populus deltoides (Eastern Cottonwood) I-69 Based on Nanopore Sequencing and Hi-C Technologies.</title>
        <authorList>
            <person name="Bai S."/>
            <person name="Wu H."/>
            <person name="Zhang J."/>
            <person name="Pan Z."/>
            <person name="Zhao W."/>
            <person name="Li Z."/>
            <person name="Tong C."/>
        </authorList>
    </citation>
    <scope>NUCLEOTIDE SEQUENCE</scope>
    <source>
        <tissue evidence="2">Leaf</tissue>
    </source>
</reference>
<proteinExistence type="predicted"/>
<accession>A0A8T2ZFQ5</accession>
<dbReference type="PROSITE" id="PS50076">
    <property type="entry name" value="DNAJ_2"/>
    <property type="match status" value="1"/>
</dbReference>
<evidence type="ECO:0000259" key="1">
    <source>
        <dbReference type="PROSITE" id="PS50076"/>
    </source>
</evidence>
<dbReference type="FunFam" id="1.10.287.110:FF:000052">
    <property type="entry name" value="Chaperone protein DNAj, putative"/>
    <property type="match status" value="1"/>
</dbReference>
<gene>
    <name evidence="2" type="ORF">H0E87_004524</name>
</gene>